<dbReference type="InterPro" id="IPR009057">
    <property type="entry name" value="Homeodomain-like_sf"/>
</dbReference>
<comment type="caution">
    <text evidence="3">The sequence shown here is derived from an EMBL/GenBank/DDBJ whole genome shotgun (WGS) entry which is preliminary data.</text>
</comment>
<evidence type="ECO:0000259" key="2">
    <source>
        <dbReference type="Pfam" id="PF13592"/>
    </source>
</evidence>
<accession>A0A2P7RB12</accession>
<dbReference type="Pfam" id="PF13384">
    <property type="entry name" value="HTH_23"/>
    <property type="match status" value="1"/>
</dbReference>
<dbReference type="Gene3D" id="3.30.420.10">
    <property type="entry name" value="Ribonuclease H-like superfamily/Ribonuclease H"/>
    <property type="match status" value="1"/>
</dbReference>
<dbReference type="PANTHER" id="PTHR46564:SF1">
    <property type="entry name" value="TRANSPOSASE"/>
    <property type="match status" value="1"/>
</dbReference>
<dbReference type="EMBL" id="PXYG01000001">
    <property type="protein sequence ID" value="PSJ47417.1"/>
    <property type="molecule type" value="Genomic_DNA"/>
</dbReference>
<dbReference type="InterPro" id="IPR036397">
    <property type="entry name" value="RNaseH_sf"/>
</dbReference>
<dbReference type="NCBIfam" id="NF033545">
    <property type="entry name" value="transpos_IS630"/>
    <property type="match status" value="1"/>
</dbReference>
<evidence type="ECO:0000313" key="3">
    <source>
        <dbReference type="EMBL" id="PSJ47417.1"/>
    </source>
</evidence>
<feature type="domain" description="Winged helix-turn helix" evidence="2">
    <location>
        <begin position="99"/>
        <end position="156"/>
    </location>
</feature>
<dbReference type="Proteomes" id="UP000240243">
    <property type="component" value="Unassembled WGS sequence"/>
</dbReference>
<dbReference type="InterPro" id="IPR038717">
    <property type="entry name" value="Tc1-like_DDE_dom"/>
</dbReference>
<dbReference type="SUPFAM" id="SSF46689">
    <property type="entry name" value="Homeodomain-like"/>
    <property type="match status" value="1"/>
</dbReference>
<keyword evidence="4" id="KW-1185">Reference proteome</keyword>
<dbReference type="PANTHER" id="PTHR46564">
    <property type="entry name" value="TRANSPOSASE"/>
    <property type="match status" value="1"/>
</dbReference>
<reference evidence="3 4" key="1">
    <citation type="submission" date="2018-03" db="EMBL/GenBank/DDBJ databases">
        <title>The draft genome of Zobellella sp. 59N8.</title>
        <authorList>
            <person name="Liu L."/>
            <person name="Li L."/>
            <person name="Zhang X."/>
            <person name="Liang L."/>
            <person name="Wang T."/>
        </authorList>
    </citation>
    <scope>NUCLEOTIDE SEQUENCE [LARGE SCALE GENOMIC DNA]</scope>
    <source>
        <strain evidence="3 4">59N8</strain>
    </source>
</reference>
<name>A0A2P7RB12_9GAMM</name>
<dbReference type="RefSeq" id="WP_106727831.1">
    <property type="nucleotide sequence ID" value="NZ_PXYG01000001.1"/>
</dbReference>
<dbReference type="GO" id="GO:0003676">
    <property type="term" value="F:nucleic acid binding"/>
    <property type="evidence" value="ECO:0007669"/>
    <property type="project" value="InterPro"/>
</dbReference>
<sequence>MDKIDTRKLSSELQQHNRNLAIRMFNSGHSRQQIAEVLDVHYGTVCRWIRGYQQQGETGFQLGKRGRRTGEDRLLTPAQEDTLQQLLREKCPDQLNLPFALWSRPAIKALIWQRWRVKIATRTLSTYLARWGFTPQKPAKQAYEQCDKAVQQWLDTTYPFIQARAKLHYAEIFWGDETGIKNQCQHQRGFAPKGQTPVVRLNAKRFSVNMMSAINNQGKVRFMVYEETMTTKVLLRFFKRLIASSRKKVFLILDNLRVHHAKLVRSWLEKHKQEIEVFYLPSYSPELNPDEYLNGDLKQGIRASSPARSHQDLKAKVTRHMKGLQNKPDRVKKYFKHPLIRYAA</sequence>
<dbReference type="Pfam" id="PF13358">
    <property type="entry name" value="DDE_3"/>
    <property type="match status" value="1"/>
</dbReference>
<gene>
    <name evidence="3" type="ORF">C7H85_00840</name>
</gene>
<dbReference type="Gene3D" id="1.10.10.60">
    <property type="entry name" value="Homeodomain-like"/>
    <property type="match status" value="1"/>
</dbReference>
<dbReference type="Pfam" id="PF13592">
    <property type="entry name" value="HTH_33"/>
    <property type="match status" value="1"/>
</dbReference>
<evidence type="ECO:0000313" key="4">
    <source>
        <dbReference type="Proteomes" id="UP000240243"/>
    </source>
</evidence>
<proteinExistence type="predicted"/>
<dbReference type="AlphaFoldDB" id="A0A2P7RB12"/>
<protein>
    <submittedName>
        <fullName evidence="3">IS630 family transposase</fullName>
    </submittedName>
</protein>
<feature type="domain" description="Tc1-like transposase DDE" evidence="1">
    <location>
        <begin position="172"/>
        <end position="314"/>
    </location>
</feature>
<dbReference type="InterPro" id="IPR047655">
    <property type="entry name" value="Transpos_IS630-like"/>
</dbReference>
<organism evidence="3 4">
    <name type="scientific">Zobellella endophytica</name>
    <dbReference type="NCBI Taxonomy" id="2116700"/>
    <lineage>
        <taxon>Bacteria</taxon>
        <taxon>Pseudomonadati</taxon>
        <taxon>Pseudomonadota</taxon>
        <taxon>Gammaproteobacteria</taxon>
        <taxon>Aeromonadales</taxon>
        <taxon>Aeromonadaceae</taxon>
        <taxon>Zobellella</taxon>
    </lineage>
</organism>
<dbReference type="InterPro" id="IPR025959">
    <property type="entry name" value="Winged_HTH_dom"/>
</dbReference>
<dbReference type="OrthoDB" id="129174at2"/>
<evidence type="ECO:0000259" key="1">
    <source>
        <dbReference type="Pfam" id="PF13358"/>
    </source>
</evidence>